<evidence type="ECO:0000256" key="3">
    <source>
        <dbReference type="ARBA" id="ARBA00011233"/>
    </source>
</evidence>
<dbReference type="PANTHER" id="PTHR30246:SF1">
    <property type="entry name" value="2-DEHYDRO-3-DEOXY-6-PHOSPHOGALACTONATE ALDOLASE-RELATED"/>
    <property type="match status" value="1"/>
</dbReference>
<dbReference type="Pfam" id="PF01081">
    <property type="entry name" value="Aldolase"/>
    <property type="match status" value="1"/>
</dbReference>
<name>A0ABQ6JYA0_9MICO</name>
<keyword evidence="4" id="KW-0456">Lyase</keyword>
<dbReference type="Gene3D" id="3.20.20.70">
    <property type="entry name" value="Aldolase class I"/>
    <property type="match status" value="1"/>
</dbReference>
<protein>
    <submittedName>
        <fullName evidence="6">2-keto-3-deoxy-phosphogluconate aldolase</fullName>
    </submittedName>
</protein>
<dbReference type="InterPro" id="IPR031338">
    <property type="entry name" value="KDPG/KHG_AS_2"/>
</dbReference>
<evidence type="ECO:0000313" key="6">
    <source>
        <dbReference type="EMBL" id="GMA91566.1"/>
    </source>
</evidence>
<accession>A0ABQ6JYA0</accession>
<sequence>MVTVDRDTLRARVAAERIVAIVRGTDVEATIASARTLFDAGIRVLELPLTLGGAHEAIREVVAAAPADALVGAGTVLTPAQVDGAVEAGAQFIVTPTLSGSVGYAIEAGIGVLPGAYTPTEIQAAHDLGAAAVKLFPASALGPGYLRAVRDPFPDARIIPVGGVSLDSLDAFFAAGAIAVGVGGPLLGDAPTPGGDQHALAERARAFHTAVSSLGPGR</sequence>
<dbReference type="PROSITE" id="PS00160">
    <property type="entry name" value="ALDOLASE_KDPG_KHG_2"/>
    <property type="match status" value="1"/>
</dbReference>
<reference evidence="7" key="1">
    <citation type="journal article" date="2019" name="Int. J. Syst. Evol. Microbiol.">
        <title>The Global Catalogue of Microorganisms (GCM) 10K type strain sequencing project: providing services to taxonomists for standard genome sequencing and annotation.</title>
        <authorList>
            <consortium name="The Broad Institute Genomics Platform"/>
            <consortium name="The Broad Institute Genome Sequencing Center for Infectious Disease"/>
            <person name="Wu L."/>
            <person name="Ma J."/>
        </authorList>
    </citation>
    <scope>NUCLEOTIDE SEQUENCE [LARGE SCALE GENOMIC DNA]</scope>
    <source>
        <strain evidence="7">NBRC 108755</strain>
    </source>
</reference>
<dbReference type="Proteomes" id="UP001157069">
    <property type="component" value="Unassembled WGS sequence"/>
</dbReference>
<comment type="pathway">
    <text evidence="1">Carbohydrate acid metabolism.</text>
</comment>
<gene>
    <name evidence="6" type="ORF">GCM10025869_20950</name>
</gene>
<dbReference type="InterPro" id="IPR013785">
    <property type="entry name" value="Aldolase_TIM"/>
</dbReference>
<evidence type="ECO:0000256" key="4">
    <source>
        <dbReference type="ARBA" id="ARBA00023239"/>
    </source>
</evidence>
<dbReference type="EMBL" id="BSVA01000001">
    <property type="protein sequence ID" value="GMA91566.1"/>
    <property type="molecule type" value="Genomic_DNA"/>
</dbReference>
<evidence type="ECO:0000256" key="5">
    <source>
        <dbReference type="ARBA" id="ARBA00023277"/>
    </source>
</evidence>
<evidence type="ECO:0000256" key="2">
    <source>
        <dbReference type="ARBA" id="ARBA00006906"/>
    </source>
</evidence>
<comment type="similarity">
    <text evidence="2">Belongs to the KHG/KDPG aldolase family.</text>
</comment>
<evidence type="ECO:0000256" key="1">
    <source>
        <dbReference type="ARBA" id="ARBA00004761"/>
    </source>
</evidence>
<proteinExistence type="inferred from homology"/>
<comment type="caution">
    <text evidence="6">The sequence shown here is derived from an EMBL/GenBank/DDBJ whole genome shotgun (WGS) entry which is preliminary data.</text>
</comment>
<organism evidence="6 7">
    <name type="scientific">Homoserinibacter gongjuensis</name>
    <dbReference type="NCBI Taxonomy" id="1162968"/>
    <lineage>
        <taxon>Bacteria</taxon>
        <taxon>Bacillati</taxon>
        <taxon>Actinomycetota</taxon>
        <taxon>Actinomycetes</taxon>
        <taxon>Micrococcales</taxon>
        <taxon>Microbacteriaceae</taxon>
        <taxon>Homoserinibacter</taxon>
    </lineage>
</organism>
<dbReference type="InterPro" id="IPR000887">
    <property type="entry name" value="Aldlse_KDPG_KHG"/>
</dbReference>
<dbReference type="CDD" id="cd00452">
    <property type="entry name" value="KDPG_aldolase"/>
    <property type="match status" value="1"/>
</dbReference>
<dbReference type="PANTHER" id="PTHR30246">
    <property type="entry name" value="2-KETO-3-DEOXY-6-PHOSPHOGLUCONATE ALDOLASE"/>
    <property type="match status" value="1"/>
</dbReference>
<dbReference type="NCBIfam" id="TIGR01182">
    <property type="entry name" value="eda"/>
    <property type="match status" value="1"/>
</dbReference>
<comment type="subunit">
    <text evidence="3">Homotrimer.</text>
</comment>
<keyword evidence="5" id="KW-0119">Carbohydrate metabolism</keyword>
<dbReference type="RefSeq" id="WP_284299990.1">
    <property type="nucleotide sequence ID" value="NZ_BSVA01000001.1"/>
</dbReference>
<evidence type="ECO:0000313" key="7">
    <source>
        <dbReference type="Proteomes" id="UP001157069"/>
    </source>
</evidence>
<dbReference type="SUPFAM" id="SSF51569">
    <property type="entry name" value="Aldolase"/>
    <property type="match status" value="1"/>
</dbReference>
<keyword evidence="7" id="KW-1185">Reference proteome</keyword>